<dbReference type="PROSITE" id="PS50931">
    <property type="entry name" value="HTH_LYSR"/>
    <property type="match status" value="1"/>
</dbReference>
<name>A0A069PL85_9BURK</name>
<evidence type="ECO:0000256" key="3">
    <source>
        <dbReference type="ARBA" id="ARBA00023125"/>
    </source>
</evidence>
<dbReference type="PANTHER" id="PTHR30537:SF5">
    <property type="entry name" value="HTH-TYPE TRANSCRIPTIONAL ACTIVATOR TTDR-RELATED"/>
    <property type="match status" value="1"/>
</dbReference>
<dbReference type="InterPro" id="IPR058163">
    <property type="entry name" value="LysR-type_TF_proteobact-type"/>
</dbReference>
<dbReference type="InterPro" id="IPR005119">
    <property type="entry name" value="LysR_subst-bd"/>
</dbReference>
<comment type="caution">
    <text evidence="6">The sequence shown here is derived from an EMBL/GenBank/DDBJ whole genome shotgun (WGS) entry which is preliminary data.</text>
</comment>
<dbReference type="InterPro" id="IPR036390">
    <property type="entry name" value="WH_DNA-bd_sf"/>
</dbReference>
<evidence type="ECO:0000256" key="4">
    <source>
        <dbReference type="ARBA" id="ARBA00023163"/>
    </source>
</evidence>
<protein>
    <submittedName>
        <fullName evidence="6">LysR family transcriptional regulator</fullName>
    </submittedName>
</protein>
<dbReference type="Gene3D" id="3.40.190.290">
    <property type="match status" value="1"/>
</dbReference>
<dbReference type="FunFam" id="1.10.10.10:FF:000001">
    <property type="entry name" value="LysR family transcriptional regulator"/>
    <property type="match status" value="1"/>
</dbReference>
<gene>
    <name evidence="6" type="ORF">BG61_23415</name>
</gene>
<dbReference type="PRINTS" id="PR00039">
    <property type="entry name" value="HTHLYSR"/>
</dbReference>
<dbReference type="RefSeq" id="WP_035928542.1">
    <property type="nucleotide sequence ID" value="NZ_CADFFX010000014.1"/>
</dbReference>
<keyword evidence="3" id="KW-0238">DNA-binding</keyword>
<dbReference type="SUPFAM" id="SSF46785">
    <property type="entry name" value="Winged helix' DNA-binding domain"/>
    <property type="match status" value="1"/>
</dbReference>
<feature type="domain" description="HTH lysR-type" evidence="5">
    <location>
        <begin position="1"/>
        <end position="59"/>
    </location>
</feature>
<evidence type="ECO:0000313" key="7">
    <source>
        <dbReference type="Proteomes" id="UP000027466"/>
    </source>
</evidence>
<dbReference type="PANTHER" id="PTHR30537">
    <property type="entry name" value="HTH-TYPE TRANSCRIPTIONAL REGULATOR"/>
    <property type="match status" value="1"/>
</dbReference>
<proteinExistence type="inferred from homology"/>
<comment type="similarity">
    <text evidence="1">Belongs to the LysR transcriptional regulatory family.</text>
</comment>
<dbReference type="Proteomes" id="UP000027466">
    <property type="component" value="Unassembled WGS sequence"/>
</dbReference>
<dbReference type="InterPro" id="IPR000847">
    <property type="entry name" value="LysR_HTH_N"/>
</dbReference>
<organism evidence="6 7">
    <name type="scientific">Caballeronia glathei</name>
    <dbReference type="NCBI Taxonomy" id="60547"/>
    <lineage>
        <taxon>Bacteria</taxon>
        <taxon>Pseudomonadati</taxon>
        <taxon>Pseudomonadota</taxon>
        <taxon>Betaproteobacteria</taxon>
        <taxon>Burkholderiales</taxon>
        <taxon>Burkholderiaceae</taxon>
        <taxon>Caballeronia</taxon>
    </lineage>
</organism>
<dbReference type="SUPFAM" id="SSF53850">
    <property type="entry name" value="Periplasmic binding protein-like II"/>
    <property type="match status" value="1"/>
</dbReference>
<dbReference type="Gene3D" id="1.10.10.10">
    <property type="entry name" value="Winged helix-like DNA-binding domain superfamily/Winged helix DNA-binding domain"/>
    <property type="match status" value="1"/>
</dbReference>
<dbReference type="FunFam" id="3.40.190.290:FF:000001">
    <property type="entry name" value="Transcriptional regulator, LysR family"/>
    <property type="match status" value="1"/>
</dbReference>
<reference evidence="6 7" key="1">
    <citation type="submission" date="2014-03" db="EMBL/GenBank/DDBJ databases">
        <title>Draft Genome Sequences of Four Burkholderia Strains.</title>
        <authorList>
            <person name="Liu X.Y."/>
            <person name="Li C.X."/>
            <person name="Xu J.H."/>
        </authorList>
    </citation>
    <scope>NUCLEOTIDE SEQUENCE [LARGE SCALE GENOMIC DNA]</scope>
    <source>
        <strain evidence="6 7">DSM 50014</strain>
    </source>
</reference>
<evidence type="ECO:0000256" key="2">
    <source>
        <dbReference type="ARBA" id="ARBA00023015"/>
    </source>
</evidence>
<accession>A0A069PL85</accession>
<dbReference type="GO" id="GO:0003700">
    <property type="term" value="F:DNA-binding transcription factor activity"/>
    <property type="evidence" value="ECO:0007669"/>
    <property type="project" value="InterPro"/>
</dbReference>
<dbReference type="Pfam" id="PF00126">
    <property type="entry name" value="HTH_1"/>
    <property type="match status" value="1"/>
</dbReference>
<dbReference type="EMBL" id="JFHC01000037">
    <property type="protein sequence ID" value="KDR40649.1"/>
    <property type="molecule type" value="Genomic_DNA"/>
</dbReference>
<dbReference type="Pfam" id="PF03466">
    <property type="entry name" value="LysR_substrate"/>
    <property type="match status" value="1"/>
</dbReference>
<evidence type="ECO:0000313" key="6">
    <source>
        <dbReference type="EMBL" id="KDR40649.1"/>
    </source>
</evidence>
<evidence type="ECO:0000256" key="1">
    <source>
        <dbReference type="ARBA" id="ARBA00009437"/>
    </source>
</evidence>
<evidence type="ECO:0000259" key="5">
    <source>
        <dbReference type="PROSITE" id="PS50931"/>
    </source>
</evidence>
<dbReference type="AlphaFoldDB" id="A0A069PL85"/>
<dbReference type="InterPro" id="IPR036388">
    <property type="entry name" value="WH-like_DNA-bd_sf"/>
</dbReference>
<keyword evidence="2" id="KW-0805">Transcription regulation</keyword>
<dbReference type="GO" id="GO:0003677">
    <property type="term" value="F:DNA binding"/>
    <property type="evidence" value="ECO:0007669"/>
    <property type="project" value="UniProtKB-KW"/>
</dbReference>
<keyword evidence="4" id="KW-0804">Transcription</keyword>
<dbReference type="CDD" id="cd08422">
    <property type="entry name" value="PBP2_CrgA_like"/>
    <property type="match status" value="1"/>
</dbReference>
<dbReference type="STRING" id="60547.GCA_000751215_01689"/>
<sequence length="301" mass="33510">MDKYAEIVAFVASAEHASFSAAARTLELTPSAVSKLVTRLENRLRVRLFTRQARTVSLTEEGNAFMHSARGVIEAMAEADSVAESLPTSVRGTIRVHTMFTFAKHQILPWLPDFLAEHPDLTVEFHVGPQFVDMFDQGIDVAIHSGILPDSSRVARKIASSRWIVCASPDFLTRYGQPATPEALRNLPCLGFSFKSDWNVWPFQLDDGTLVGIDVRGKVNTTQGELLRDLALKGAGVVRLAEFHIADDLASGRLVEVLPEHQDHTKEPIYVVYPSRRNLSPRVRAFCTCLETQIRTMPWNG</sequence>
<keyword evidence="7" id="KW-1185">Reference proteome</keyword>